<evidence type="ECO:0000313" key="21">
    <source>
        <dbReference type="Proteomes" id="UP000595309"/>
    </source>
</evidence>
<dbReference type="GO" id="GO:0071555">
    <property type="term" value="P:cell wall organization"/>
    <property type="evidence" value="ECO:0007669"/>
    <property type="project" value="UniProtKB-KW"/>
</dbReference>
<dbReference type="EMBL" id="CP068146">
    <property type="protein sequence ID" value="QQU47881.1"/>
    <property type="molecule type" value="Genomic_DNA"/>
</dbReference>
<evidence type="ECO:0000313" key="16">
    <source>
        <dbReference type="EMBL" id="CFQ63814.1"/>
    </source>
</evidence>
<dbReference type="InterPro" id="IPR026044">
    <property type="entry name" value="MltA"/>
</dbReference>
<keyword evidence="6" id="KW-0472">Membrane</keyword>
<dbReference type="Gene3D" id="2.40.240.50">
    <property type="entry name" value="Barwin-like endoglucanases"/>
    <property type="match status" value="1"/>
</dbReference>
<dbReference type="GO" id="GO:0009254">
    <property type="term" value="P:peptidoglycan turnover"/>
    <property type="evidence" value="ECO:0007669"/>
    <property type="project" value="UniProtKB-UniRule"/>
</dbReference>
<dbReference type="PROSITE" id="PS51257">
    <property type="entry name" value="PROKAR_LIPOPROTEIN"/>
    <property type="match status" value="1"/>
</dbReference>
<dbReference type="Proteomes" id="UP000595309">
    <property type="component" value="Chromosome"/>
</dbReference>
<dbReference type="CDD" id="cd14472">
    <property type="entry name" value="mltA_B_like"/>
    <property type="match status" value="1"/>
</dbReference>
<comment type="subcellular location">
    <subcellularLocation>
        <location evidence="2">Cell outer membrane</location>
    </subcellularLocation>
    <subcellularLocation>
        <location evidence="3">Membrane</location>
        <topology evidence="3">Lipid-anchor</topology>
    </subcellularLocation>
</comment>
<evidence type="ECO:0000256" key="12">
    <source>
        <dbReference type="ARBA" id="ARBA00057954"/>
    </source>
</evidence>
<reference evidence="18 21" key="3">
    <citation type="submission" date="2021-01" db="EMBL/GenBank/DDBJ databases">
        <title>FDA dAtabase for Regulatory Grade micrObial Sequences (FDA-ARGOS): Supporting development and validation of Infectious Disease Dx tests.</title>
        <authorList>
            <person name="Blissenbach B."/>
            <person name="Krut O."/>
            <person name="Tallon L."/>
            <person name="Sadzewicz L."/>
            <person name="Zhao X."/>
            <person name="Boylan J."/>
            <person name="Ott S."/>
            <person name="Bowen H."/>
            <person name="Vavikolanu K."/>
            <person name="Mehta A."/>
            <person name="Aluvathingal J."/>
            <person name="Nadendla S."/>
            <person name="Yan Y."/>
            <person name="Sichtig H."/>
        </authorList>
    </citation>
    <scope>NUCLEOTIDE SEQUENCE [LARGE SCALE GENOMIC DNA]</scope>
    <source>
        <strain evidence="18 21">FDAARGOS_1082</strain>
    </source>
</reference>
<keyword evidence="10" id="KW-0449">Lipoprotein</keyword>
<evidence type="ECO:0000256" key="14">
    <source>
        <dbReference type="PIRNR" id="PIRNR019422"/>
    </source>
</evidence>
<reference evidence="17 19" key="2">
    <citation type="submission" date="2015-03" db="EMBL/GenBank/DDBJ databases">
        <authorList>
            <consortium name="Pathogen Informatics"/>
            <person name="Murphy D."/>
        </authorList>
    </citation>
    <scope>NUCLEOTIDE SEQUENCE [LARGE SCALE GENOMIC DNA]</scope>
    <source>
        <strain evidence="17 19">IP05342</strain>
    </source>
</reference>
<dbReference type="OMA" id="DQNGHPY"/>
<evidence type="ECO:0000256" key="10">
    <source>
        <dbReference type="ARBA" id="ARBA00023288"/>
    </source>
</evidence>
<comment type="function">
    <text evidence="12">Murein-degrading enzyme. May play a role in recycling of muropeptides during cell elongation and/or cell division. Degrades murein glycan strands and insoluble, high-molecular weight murein sacculi.</text>
</comment>
<evidence type="ECO:0000313" key="19">
    <source>
        <dbReference type="Proteomes" id="UP000041601"/>
    </source>
</evidence>
<dbReference type="PANTHER" id="PTHR30124">
    <property type="entry name" value="MEMBRANE-BOUND LYTIC MUREIN TRANSGLYCOSYLASE A"/>
    <property type="match status" value="1"/>
</dbReference>
<evidence type="ECO:0000256" key="7">
    <source>
        <dbReference type="ARBA" id="ARBA00023139"/>
    </source>
</evidence>
<dbReference type="GO" id="GO:0008933">
    <property type="term" value="F:peptidoglycan lytic transglycosylase activity"/>
    <property type="evidence" value="ECO:0007669"/>
    <property type="project" value="TreeGrafter"/>
</dbReference>
<dbReference type="PATRIC" id="fig|630.129.peg.3383"/>
<dbReference type="AlphaFoldDB" id="A0A0E1NCV5"/>
<dbReference type="PIRSF" id="PIRSF019422">
    <property type="entry name" value="MltA"/>
    <property type="match status" value="1"/>
</dbReference>
<evidence type="ECO:0000256" key="5">
    <source>
        <dbReference type="ARBA" id="ARBA00022729"/>
    </source>
</evidence>
<feature type="domain" description="Lytic transglycosylase MltA" evidence="15">
    <location>
        <begin position="125"/>
        <end position="259"/>
    </location>
</feature>
<evidence type="ECO:0000256" key="2">
    <source>
        <dbReference type="ARBA" id="ARBA00004442"/>
    </source>
</evidence>
<dbReference type="SUPFAM" id="SSF50685">
    <property type="entry name" value="Barwin-like endoglucanases"/>
    <property type="match status" value="1"/>
</dbReference>
<reference evidence="16 20" key="1">
    <citation type="submission" date="2015-03" db="EMBL/GenBank/DDBJ databases">
        <authorList>
            <person name="Murphy D."/>
        </authorList>
    </citation>
    <scope>NUCLEOTIDE SEQUENCE [LARGE SCALE GENOMIC DNA]</scope>
    <source>
        <strain evidence="16 20">IP26249</strain>
    </source>
</reference>
<dbReference type="GeneID" id="31411990"/>
<evidence type="ECO:0000259" key="15">
    <source>
        <dbReference type="SMART" id="SM00925"/>
    </source>
</evidence>
<sequence length="390" mass="42743">MTSRWGKYLLSGIMIAVLAGCQSRPTDRGQQYKDGRLEHPLELVNEPHATGKPVNAKDFFDQVKVINQSSPGLYNRNSSTFNAVENWMLAGADTSKLSLFGLNAYQMEGVDNFGNVQFTGYYTPVLQARYTPQGEFRHPLYRMPAKGKGRLPDRAAIYAGALDSKNLVIAYTNSLVDNFMMEVQGSGYVDYGDGRPLTFFGYAGKNGHAYRSIGKVLIDRGEVAKADMSMQAIRHWAETHSEAEVRELLEQNPSFVFFKPEMYAPVKGASAVPLIAKASVAADRSLIPPGTTLLAEVPLLDNQGKFTGQYQMRLMVALDVGGAIKGQHFDIYQGIGHEAGQAAGFYNHYGRVWVLKNAQSNGPLFTSYQSGKATAQSGEGSSLLVRNQGQ</sequence>
<dbReference type="PANTHER" id="PTHR30124:SF0">
    <property type="entry name" value="MEMBRANE-BOUND LYTIC MUREIN TRANSGLYCOSYLASE A"/>
    <property type="match status" value="1"/>
</dbReference>
<dbReference type="Pfam" id="PF03562">
    <property type="entry name" value="MltA"/>
    <property type="match status" value="1"/>
</dbReference>
<dbReference type="FunFam" id="2.40.240.50:FF:000001">
    <property type="entry name" value="Membrane-bound lytic murein transglycosylase A"/>
    <property type="match status" value="1"/>
</dbReference>
<dbReference type="GO" id="GO:0004553">
    <property type="term" value="F:hydrolase activity, hydrolyzing O-glycosyl compounds"/>
    <property type="evidence" value="ECO:0007669"/>
    <property type="project" value="InterPro"/>
</dbReference>
<evidence type="ECO:0000256" key="6">
    <source>
        <dbReference type="ARBA" id="ARBA00023136"/>
    </source>
</evidence>
<dbReference type="InterPro" id="IPR010611">
    <property type="entry name" value="3D_dom"/>
</dbReference>
<name>A0A0E1NCV5_YEREN</name>
<evidence type="ECO:0000256" key="1">
    <source>
        <dbReference type="ARBA" id="ARBA00001420"/>
    </source>
</evidence>
<dbReference type="EMBL" id="CPXJ01000024">
    <property type="protein sequence ID" value="CND80789.1"/>
    <property type="molecule type" value="Genomic_DNA"/>
</dbReference>
<keyword evidence="19" id="KW-1185">Reference proteome</keyword>
<dbReference type="EMBL" id="CGBR01000014">
    <property type="protein sequence ID" value="CFQ63814.1"/>
    <property type="molecule type" value="Genomic_DNA"/>
</dbReference>
<evidence type="ECO:0000313" key="17">
    <source>
        <dbReference type="EMBL" id="CND80789.1"/>
    </source>
</evidence>
<dbReference type="InterPro" id="IPR036908">
    <property type="entry name" value="RlpA-like_sf"/>
</dbReference>
<accession>A0A0E1NCV5</accession>
<dbReference type="SMART" id="SM00925">
    <property type="entry name" value="MltA"/>
    <property type="match status" value="1"/>
</dbReference>
<dbReference type="Proteomes" id="UP000048841">
    <property type="component" value="Unassembled WGS sequence"/>
</dbReference>
<dbReference type="Pfam" id="PF06725">
    <property type="entry name" value="3D"/>
    <property type="match status" value="1"/>
</dbReference>
<keyword evidence="11 14" id="KW-0961">Cell wall biogenesis/degradation</keyword>
<keyword evidence="9 14" id="KW-0456">Lyase</keyword>
<keyword evidence="8" id="KW-0998">Cell outer membrane</keyword>
<evidence type="ECO:0000256" key="13">
    <source>
        <dbReference type="ARBA" id="ARBA00070765"/>
    </source>
</evidence>
<organism evidence="16 20">
    <name type="scientific">Yersinia enterocolitica</name>
    <dbReference type="NCBI Taxonomy" id="630"/>
    <lineage>
        <taxon>Bacteria</taxon>
        <taxon>Pseudomonadati</taxon>
        <taxon>Pseudomonadota</taxon>
        <taxon>Gammaproteobacteria</taxon>
        <taxon>Enterobacterales</taxon>
        <taxon>Yersiniaceae</taxon>
        <taxon>Yersinia</taxon>
    </lineage>
</organism>
<dbReference type="GO" id="GO:0009279">
    <property type="term" value="C:cell outer membrane"/>
    <property type="evidence" value="ECO:0007669"/>
    <property type="project" value="UniProtKB-SubCell"/>
</dbReference>
<dbReference type="Gene3D" id="2.40.40.10">
    <property type="entry name" value="RlpA-like domain"/>
    <property type="match status" value="1"/>
</dbReference>
<evidence type="ECO:0000256" key="8">
    <source>
        <dbReference type="ARBA" id="ARBA00023237"/>
    </source>
</evidence>
<evidence type="ECO:0000256" key="4">
    <source>
        <dbReference type="ARBA" id="ARBA00012587"/>
    </source>
</evidence>
<evidence type="ECO:0000256" key="11">
    <source>
        <dbReference type="ARBA" id="ARBA00023316"/>
    </source>
</evidence>
<dbReference type="KEGG" id="yet:CH48_755"/>
<dbReference type="NCBIfam" id="NF008366">
    <property type="entry name" value="PRK11162.1"/>
    <property type="match status" value="1"/>
</dbReference>
<evidence type="ECO:0000256" key="9">
    <source>
        <dbReference type="ARBA" id="ARBA00023239"/>
    </source>
</evidence>
<dbReference type="RefSeq" id="WP_005166343.1">
    <property type="nucleotide sequence ID" value="NZ_CGBC01000080.1"/>
</dbReference>
<dbReference type="InterPro" id="IPR005300">
    <property type="entry name" value="MltA_B"/>
</dbReference>
<dbReference type="Proteomes" id="UP000041601">
    <property type="component" value="Unassembled WGS sequence"/>
</dbReference>
<dbReference type="CDD" id="cd22785">
    <property type="entry name" value="DPBB_MltA-like"/>
    <property type="match status" value="1"/>
</dbReference>
<protein>
    <recommendedName>
        <fullName evidence="13 14">Membrane-bound lytic murein transglycosylase A</fullName>
        <ecNumber evidence="4 14">4.2.2.n1</ecNumber>
    </recommendedName>
    <alternativeName>
        <fullName evidence="14">Murein hydrolase A</fullName>
    </alternativeName>
</protein>
<keyword evidence="5" id="KW-0732">Signal</keyword>
<evidence type="ECO:0000313" key="18">
    <source>
        <dbReference type="EMBL" id="QQU47881.1"/>
    </source>
</evidence>
<comment type="catalytic activity">
    <reaction evidence="1 14">
        <text>Exolytic cleavage of the (1-&gt;4)-beta-glycosidic linkage between N-acetylmuramic acid (MurNAc) and N-acetylglucosamine (GlcNAc) residues in peptidoglycan, from either the reducing or the non-reducing ends of the peptidoglycan chains, with concomitant formation of a 1,6-anhydrobond in the MurNAc residue.</text>
        <dbReference type="EC" id="4.2.2.n1"/>
    </reaction>
</comment>
<dbReference type="GO" id="GO:0009253">
    <property type="term" value="P:peptidoglycan catabolic process"/>
    <property type="evidence" value="ECO:0007669"/>
    <property type="project" value="TreeGrafter"/>
</dbReference>
<evidence type="ECO:0000256" key="3">
    <source>
        <dbReference type="ARBA" id="ARBA00004635"/>
    </source>
</evidence>
<proteinExistence type="predicted"/>
<gene>
    <name evidence="16" type="primary">mltA</name>
    <name evidence="16" type="ORF">ERS137941_02272</name>
    <name evidence="17" type="ORF">ERS137959_02257</name>
    <name evidence="18" type="ORF">I6I39_03805</name>
</gene>
<evidence type="ECO:0000313" key="20">
    <source>
        <dbReference type="Proteomes" id="UP000048841"/>
    </source>
</evidence>
<keyword evidence="7" id="KW-0564">Palmitate</keyword>
<dbReference type="EC" id="4.2.2.n1" evidence="4 14"/>